<dbReference type="EMBL" id="SSTG01000096">
    <property type="protein sequence ID" value="THG47370.1"/>
    <property type="molecule type" value="Genomic_DNA"/>
</dbReference>
<evidence type="ECO:0000313" key="2">
    <source>
        <dbReference type="Proteomes" id="UP000305401"/>
    </source>
</evidence>
<organism evidence="1 2">
    <name type="scientific">Muribaculum caecicola</name>
    <dbReference type="NCBI Taxonomy" id="3038144"/>
    <lineage>
        <taxon>Bacteria</taxon>
        <taxon>Pseudomonadati</taxon>
        <taxon>Bacteroidota</taxon>
        <taxon>Bacteroidia</taxon>
        <taxon>Bacteroidales</taxon>
        <taxon>Muribaculaceae</taxon>
        <taxon>Muribaculum</taxon>
    </lineage>
</organism>
<keyword evidence="2" id="KW-1185">Reference proteome</keyword>
<comment type="caution">
    <text evidence="1">The sequence shown here is derived from an EMBL/GenBank/DDBJ whole genome shotgun (WGS) entry which is preliminary data.</text>
</comment>
<name>A0AC61S4C3_9BACT</name>
<dbReference type="Proteomes" id="UP000305401">
    <property type="component" value="Unassembled WGS sequence"/>
</dbReference>
<proteinExistence type="predicted"/>
<accession>A0AC61S4C3</accession>
<sequence length="620" mass="69378">MKINIRNFALAAVSAASLAACTSIETYPDGRVDFDEIFANNKLTAGYLNGCYSTFNMVLDADISYGTNSFLDAATDNAHDVDDLTSGQFALWNNGGLTVVSNPIVKLDRWANYYEVISRLNIFINNIDEANVLNEANRTRWKGEAHGLRAYFYLRLAKLYGGVPIILDQKDYSQYDYSKVRPATFNEVARQIIKDCNEVLNNPEIDWKSGVSDKDFTRINKAMASAIMSEAALYAASPLNADDENAMTWAEAAEICKKAMTDCASNGYKLFTTVPGSANNANLIACTAYDNMFIQKPVFDNSNDPECILGKARVQVWNNNTAPIIAGHTRAGACPSQELVDCYETTDGKRPILGYSDAEHLQPIINPEATLYDEKNPYANRDPRLKATIYYNGAYGHLQESTPNPTIYTGKGAKHEYATNTLKNTRTGYYLHKYFNITSTRVANNDGYLREFRFAELCLNYAEAAFEAYGTGMPDDAYKAINDVRARVKMPSIPKGLDPEELRARIRNERRIEFAFENHRFYDVRRWKILDETAVVTGMIPVDETITEEPILDEDGNPELDDEGNVKTMEVRKCESYQRISVGKSAAVADKFLRLPVPIAEAVNLKSHTGLEFQNPGWGK</sequence>
<evidence type="ECO:0000313" key="1">
    <source>
        <dbReference type="EMBL" id="THG47370.1"/>
    </source>
</evidence>
<gene>
    <name evidence="1" type="ORF">E5990_07705</name>
</gene>
<protein>
    <submittedName>
        <fullName evidence="1">RagB/SusD family nutrient uptake outer membrane protein</fullName>
    </submittedName>
</protein>
<reference evidence="1" key="1">
    <citation type="submission" date="2019-04" db="EMBL/GenBank/DDBJ databases">
        <title>Microbes associate with the intestines of laboratory mice.</title>
        <authorList>
            <person name="Navarre W."/>
            <person name="Wong E."/>
            <person name="Huang K.C."/>
            <person name="Tropini C."/>
            <person name="Ng K."/>
            <person name="Yu B."/>
        </authorList>
    </citation>
    <scope>NUCLEOTIDE SEQUENCE</scope>
    <source>
        <strain evidence="1">NM86_A22</strain>
    </source>
</reference>